<keyword evidence="1" id="KW-0690">Ribosome biogenesis</keyword>
<organism evidence="10 11">
    <name type="scientific">Enterococcus casseliflavus</name>
    <name type="common">Enterococcus flavescens</name>
    <dbReference type="NCBI Taxonomy" id="37734"/>
    <lineage>
        <taxon>Bacteria</taxon>
        <taxon>Bacillati</taxon>
        <taxon>Bacillota</taxon>
        <taxon>Bacilli</taxon>
        <taxon>Lactobacillales</taxon>
        <taxon>Enterococcaceae</taxon>
        <taxon>Enterococcus</taxon>
    </lineage>
</organism>
<dbReference type="SUPFAM" id="SSF118010">
    <property type="entry name" value="TM1457-like"/>
    <property type="match status" value="1"/>
</dbReference>
<protein>
    <recommendedName>
        <fullName evidence="6">Ribosomal processing cysteine protease Prp</fullName>
    </recommendedName>
</protein>
<keyword evidence="3" id="KW-0378">Hydrolase</keyword>
<dbReference type="Proteomes" id="UP000422837">
    <property type="component" value="Chromosome"/>
</dbReference>
<reference evidence="10 11" key="1">
    <citation type="submission" date="2018-08" db="EMBL/GenBank/DDBJ databases">
        <title>A genome reference for cultivated species of the human gut microbiota.</title>
        <authorList>
            <person name="Zou Y."/>
            <person name="Xue W."/>
            <person name="Luo G."/>
        </authorList>
    </citation>
    <scope>NUCLEOTIDE SEQUENCE [LARGE SCALE GENOMIC DNA]</scope>
    <source>
        <strain evidence="10 11">AF48-16</strain>
    </source>
</reference>
<dbReference type="EMBL" id="JARQDV010000006">
    <property type="protein sequence ID" value="MDT2965198.1"/>
    <property type="molecule type" value="Genomic_DNA"/>
</dbReference>
<evidence type="ECO:0000313" key="10">
    <source>
        <dbReference type="EMBL" id="RHK07467.1"/>
    </source>
</evidence>
<reference evidence="7 13" key="3">
    <citation type="submission" date="2023-03" db="EMBL/GenBank/DDBJ databases">
        <authorList>
            <person name="Shen W."/>
            <person name="Cai J."/>
        </authorList>
    </citation>
    <scope>NUCLEOTIDE SEQUENCE</scope>
    <source>
        <strain evidence="8 13">B516</strain>
        <strain evidence="7">K72-2</strain>
    </source>
</reference>
<evidence type="ECO:0000256" key="2">
    <source>
        <dbReference type="ARBA" id="ARBA00022670"/>
    </source>
</evidence>
<evidence type="ECO:0000256" key="5">
    <source>
        <dbReference type="ARBA" id="ARBA00044503"/>
    </source>
</evidence>
<evidence type="ECO:0000256" key="3">
    <source>
        <dbReference type="ARBA" id="ARBA00022801"/>
    </source>
</evidence>
<dbReference type="RefSeq" id="WP_005225752.1">
    <property type="nucleotide sequence ID" value="NZ_BAAAXK010000047.1"/>
</dbReference>
<dbReference type="InterPro" id="IPR036764">
    <property type="entry name" value="Peptidase_Prp_sf"/>
</dbReference>
<dbReference type="CDD" id="cd16332">
    <property type="entry name" value="Prp-like"/>
    <property type="match status" value="1"/>
</dbReference>
<dbReference type="EMBL" id="JARQDZ010000001">
    <property type="protein sequence ID" value="MDT2981482.1"/>
    <property type="molecule type" value="Genomic_DNA"/>
</dbReference>
<dbReference type="OrthoDB" id="48998at2"/>
<comment type="similarity">
    <text evidence="5">Belongs to the Prp family.</text>
</comment>
<evidence type="ECO:0000313" key="13">
    <source>
        <dbReference type="Proteomes" id="UP001253851"/>
    </source>
</evidence>
<dbReference type="AlphaFoldDB" id="A0A1L8SF08"/>
<dbReference type="InterPro" id="IPR007422">
    <property type="entry name" value="Peptidase_Prp"/>
</dbReference>
<name>A0A1L8SF08_ENTCA</name>
<dbReference type="PANTHER" id="PTHR39178">
    <property type="entry name" value="HYPOTHETICAL RIBOSOME-ASSOCIATED PROTEIN"/>
    <property type="match status" value="1"/>
</dbReference>
<dbReference type="Pfam" id="PF04327">
    <property type="entry name" value="Peptidase_Prp"/>
    <property type="match status" value="1"/>
</dbReference>
<dbReference type="Proteomes" id="UP001268896">
    <property type="component" value="Unassembled WGS sequence"/>
</dbReference>
<dbReference type="Gene3D" id="3.30.70.1490">
    <property type="entry name" value="Cysteine protease Prp"/>
    <property type="match status" value="1"/>
</dbReference>
<evidence type="ECO:0000313" key="7">
    <source>
        <dbReference type="EMBL" id="MDT2965198.1"/>
    </source>
</evidence>
<evidence type="ECO:0000313" key="8">
    <source>
        <dbReference type="EMBL" id="MDT2981482.1"/>
    </source>
</evidence>
<accession>A0A1L8SF08</accession>
<dbReference type="GO" id="GO:0006508">
    <property type="term" value="P:proteolysis"/>
    <property type="evidence" value="ECO:0007669"/>
    <property type="project" value="UniProtKB-KW"/>
</dbReference>
<dbReference type="EMBL" id="CP046123">
    <property type="protein sequence ID" value="QGN29204.1"/>
    <property type="molecule type" value="Genomic_DNA"/>
</dbReference>
<evidence type="ECO:0000256" key="1">
    <source>
        <dbReference type="ARBA" id="ARBA00022517"/>
    </source>
</evidence>
<sequence length="114" mass="12180">MIKGTFKRNDSGRIVSFELAGHAQAGEYGKDIVCAAASALAISAVNGIDALAGVAPKVEADNENGGYLLVTLPSRLTQEQSNIAQILLENLLIGLQSVQEEYNDYIQIKTTKEN</sequence>
<dbReference type="GO" id="GO:0042254">
    <property type="term" value="P:ribosome biogenesis"/>
    <property type="evidence" value="ECO:0007669"/>
    <property type="project" value="UniProtKB-KW"/>
</dbReference>
<evidence type="ECO:0000313" key="12">
    <source>
        <dbReference type="Proteomes" id="UP000422837"/>
    </source>
</evidence>
<proteinExistence type="inferred from homology"/>
<dbReference type="EMBL" id="QRMZ01000004">
    <property type="protein sequence ID" value="RHK07467.1"/>
    <property type="molecule type" value="Genomic_DNA"/>
</dbReference>
<dbReference type="Proteomes" id="UP000286288">
    <property type="component" value="Unassembled WGS sequence"/>
</dbReference>
<evidence type="ECO:0000313" key="9">
    <source>
        <dbReference type="EMBL" id="QGN29204.1"/>
    </source>
</evidence>
<keyword evidence="4" id="KW-0788">Thiol protease</keyword>
<dbReference type="Proteomes" id="UP001253851">
    <property type="component" value="Unassembled WGS sequence"/>
</dbReference>
<evidence type="ECO:0000256" key="6">
    <source>
        <dbReference type="ARBA" id="ARBA00044538"/>
    </source>
</evidence>
<dbReference type="GO" id="GO:0008234">
    <property type="term" value="F:cysteine-type peptidase activity"/>
    <property type="evidence" value="ECO:0007669"/>
    <property type="project" value="UniProtKB-KW"/>
</dbReference>
<dbReference type="PANTHER" id="PTHR39178:SF1">
    <property type="entry name" value="RIBOSOMAL-PROCESSING CYSTEINE PROTEASE PRP"/>
    <property type="match status" value="1"/>
</dbReference>
<keyword evidence="2 10" id="KW-0645">Protease</keyword>
<gene>
    <name evidence="10" type="ORF">DW084_04230</name>
    <name evidence="9" type="ORF">GFU50_06695</name>
    <name evidence="7" type="ORF">P7I32_11285</name>
    <name evidence="8" type="ORF">P7I34_02330</name>
</gene>
<dbReference type="GeneID" id="83456461"/>
<evidence type="ECO:0000313" key="11">
    <source>
        <dbReference type="Proteomes" id="UP000286288"/>
    </source>
</evidence>
<evidence type="ECO:0000256" key="4">
    <source>
        <dbReference type="ARBA" id="ARBA00022807"/>
    </source>
</evidence>
<reference evidence="9 12" key="2">
    <citation type="submission" date="2019-11" db="EMBL/GenBank/DDBJ databases">
        <title>Detection and genome characteristic of a blood enterococcus casselifavus isolate from Zhengzhou,china.</title>
        <authorList>
            <person name="Wen P."/>
        </authorList>
    </citation>
    <scope>NUCLEOTIDE SEQUENCE [LARGE SCALE GENOMIC DNA]</scope>
    <source>
        <strain evidence="9 12">EC291</strain>
    </source>
</reference>